<dbReference type="OrthoDB" id="8477283at2"/>
<dbReference type="RefSeq" id="WP_139754820.1">
    <property type="nucleotide sequence ID" value="NZ_CP039852.1"/>
</dbReference>
<dbReference type="Gene3D" id="3.40.1350.10">
    <property type="match status" value="1"/>
</dbReference>
<dbReference type="InterPro" id="IPR015093">
    <property type="entry name" value="Card1_endonucl_dom"/>
</dbReference>
<keyword evidence="3" id="KW-1185">Reference proteome</keyword>
<protein>
    <submittedName>
        <fullName evidence="2">DUF1887 family protein</fullName>
    </submittedName>
</protein>
<gene>
    <name evidence="2" type="ORF">FBQ74_00565</name>
</gene>
<dbReference type="AlphaFoldDB" id="A0A5B7Y8D6"/>
<proteinExistence type="predicted"/>
<evidence type="ECO:0000259" key="1">
    <source>
        <dbReference type="Pfam" id="PF09002"/>
    </source>
</evidence>
<dbReference type="CDD" id="cd22364">
    <property type="entry name" value="VC1899-like"/>
    <property type="match status" value="1"/>
</dbReference>
<dbReference type="Gene3D" id="1.10.10.680">
    <property type="entry name" value="Hypothetical protein VC1899 (Restriction endonuclease-like)"/>
    <property type="match status" value="1"/>
</dbReference>
<dbReference type="InterPro" id="IPR011856">
    <property type="entry name" value="tRNA_endonuc-like_dom_sf"/>
</dbReference>
<dbReference type="KEGG" id="salk:FBQ74_00565"/>
<feature type="domain" description="Card1 endonuclease" evidence="1">
    <location>
        <begin position="239"/>
        <end position="377"/>
    </location>
</feature>
<dbReference type="Pfam" id="PF09002">
    <property type="entry name" value="Card1_endonuc"/>
    <property type="match status" value="1"/>
</dbReference>
<accession>A0A5B7Y8D6</accession>
<evidence type="ECO:0000313" key="3">
    <source>
        <dbReference type="Proteomes" id="UP000304912"/>
    </source>
</evidence>
<dbReference type="EMBL" id="CP039852">
    <property type="protein sequence ID" value="QCZ92057.1"/>
    <property type="molecule type" value="Genomic_DNA"/>
</dbReference>
<evidence type="ECO:0000313" key="2">
    <source>
        <dbReference type="EMBL" id="QCZ92057.1"/>
    </source>
</evidence>
<reference evidence="2 3" key="1">
    <citation type="submission" date="2019-04" db="EMBL/GenBank/DDBJ databases">
        <title>Salinimonas iocasae sp. nov., a halophilic bacterium isolated from the outer tube casing of tubeworms in Okinawa Trough.</title>
        <authorList>
            <person name="Zhang H."/>
            <person name="Wang H."/>
            <person name="Li C."/>
        </authorList>
    </citation>
    <scope>NUCLEOTIDE SEQUENCE [LARGE SCALE GENOMIC DNA]</scope>
    <source>
        <strain evidence="2 3">KX18D6</strain>
    </source>
</reference>
<sequence length="379" mass="42417">MATTHVCLLNDSATSVLTPVIDPSIPSDSLIIAGTSDYENNAQQLIRLAKTRGFEASFFCLPDTVKTAKIKDAFLELFSQICESEDGEVWLNASAGDRYHVLAAFEVARAYDCPVFVVEPAQDELYWLHPEDQAPTPIDDRLKLHEYFTLFETTLSQEDNRHGVSKTVRELGESWANDIEECAQALRALNYLASKASDALRVQMEDRHRNDSVLSSMLWELDALGYVKVEDNTLIFTSEKARFFCNGGWLEEHTFAVLKGITGQVTSIQDTAHSAKITRKINGKTLSNELDVVALANNKLHIIECKTQYMEALRSTNTLYKLDSLNELLGGLEGRAALVTYFDVSPSARLRATELGIRVFGSQEIPRLKHHLANWLEQA</sequence>
<dbReference type="GO" id="GO:0003676">
    <property type="term" value="F:nucleic acid binding"/>
    <property type="evidence" value="ECO:0007669"/>
    <property type="project" value="InterPro"/>
</dbReference>
<organism evidence="2 3">
    <name type="scientific">Salinimonas iocasae</name>
    <dbReference type="NCBI Taxonomy" id="2572577"/>
    <lineage>
        <taxon>Bacteria</taxon>
        <taxon>Pseudomonadati</taxon>
        <taxon>Pseudomonadota</taxon>
        <taxon>Gammaproteobacteria</taxon>
        <taxon>Alteromonadales</taxon>
        <taxon>Alteromonadaceae</taxon>
        <taxon>Alteromonas/Salinimonas group</taxon>
        <taxon>Salinimonas</taxon>
    </lineage>
</organism>
<name>A0A5B7Y8D6_9ALTE</name>
<dbReference type="InterPro" id="IPR011335">
    <property type="entry name" value="Restrct_endonuc-II-like"/>
</dbReference>
<dbReference type="SUPFAM" id="SSF52980">
    <property type="entry name" value="Restriction endonuclease-like"/>
    <property type="match status" value="1"/>
</dbReference>
<dbReference type="Gene3D" id="3.40.50.10770">
    <property type="entry name" value="Hypothetical protein VC1899 like domain (Restriction endonuclease-like)"/>
    <property type="match status" value="1"/>
</dbReference>
<dbReference type="Proteomes" id="UP000304912">
    <property type="component" value="Chromosome"/>
</dbReference>